<organism evidence="1 2">
    <name type="scientific">Capsicum annuum</name>
    <name type="common">Capsicum pepper</name>
    <dbReference type="NCBI Taxonomy" id="4072"/>
    <lineage>
        <taxon>Eukaryota</taxon>
        <taxon>Viridiplantae</taxon>
        <taxon>Streptophyta</taxon>
        <taxon>Embryophyta</taxon>
        <taxon>Tracheophyta</taxon>
        <taxon>Spermatophyta</taxon>
        <taxon>Magnoliopsida</taxon>
        <taxon>eudicotyledons</taxon>
        <taxon>Gunneridae</taxon>
        <taxon>Pentapetalae</taxon>
        <taxon>asterids</taxon>
        <taxon>lamiids</taxon>
        <taxon>Solanales</taxon>
        <taxon>Solanaceae</taxon>
        <taxon>Solanoideae</taxon>
        <taxon>Capsiceae</taxon>
        <taxon>Capsicum</taxon>
    </lineage>
</organism>
<dbReference type="Gene3D" id="1.25.10.10">
    <property type="entry name" value="Leucine-rich Repeat Variant"/>
    <property type="match status" value="1"/>
</dbReference>
<dbReference type="InterPro" id="IPR011989">
    <property type="entry name" value="ARM-like"/>
</dbReference>
<evidence type="ECO:0000313" key="2">
    <source>
        <dbReference type="Proteomes" id="UP000222542"/>
    </source>
</evidence>
<name>A0A2G2Y0R6_CAPAN</name>
<dbReference type="PANTHER" id="PTHR21567:SF62">
    <property type="entry name" value="ARM REPEAT SUPERFAMILY PROTEIN"/>
    <property type="match status" value="1"/>
</dbReference>
<reference evidence="1 2" key="1">
    <citation type="journal article" date="2014" name="Nat. Genet.">
        <title>Genome sequence of the hot pepper provides insights into the evolution of pungency in Capsicum species.</title>
        <authorList>
            <person name="Kim S."/>
            <person name="Park M."/>
            <person name="Yeom S.I."/>
            <person name="Kim Y.M."/>
            <person name="Lee J.M."/>
            <person name="Lee H.A."/>
            <person name="Seo E."/>
            <person name="Choi J."/>
            <person name="Cheong K."/>
            <person name="Kim K.T."/>
            <person name="Jung K."/>
            <person name="Lee G.W."/>
            <person name="Oh S.K."/>
            <person name="Bae C."/>
            <person name="Kim S.B."/>
            <person name="Lee H.Y."/>
            <person name="Kim S.Y."/>
            <person name="Kim M.S."/>
            <person name="Kang B.C."/>
            <person name="Jo Y.D."/>
            <person name="Yang H.B."/>
            <person name="Jeong H.J."/>
            <person name="Kang W.H."/>
            <person name="Kwon J.K."/>
            <person name="Shin C."/>
            <person name="Lim J.Y."/>
            <person name="Park J.H."/>
            <person name="Huh J.H."/>
            <person name="Kim J.S."/>
            <person name="Kim B.D."/>
            <person name="Cohen O."/>
            <person name="Paran I."/>
            <person name="Suh M.C."/>
            <person name="Lee S.B."/>
            <person name="Kim Y.K."/>
            <person name="Shin Y."/>
            <person name="Noh S.J."/>
            <person name="Park J."/>
            <person name="Seo Y.S."/>
            <person name="Kwon S.Y."/>
            <person name="Kim H.A."/>
            <person name="Park J.M."/>
            <person name="Kim H.J."/>
            <person name="Choi S.B."/>
            <person name="Bosland P.W."/>
            <person name="Reeves G."/>
            <person name="Jo S.H."/>
            <person name="Lee B.W."/>
            <person name="Cho H.T."/>
            <person name="Choi H.S."/>
            <person name="Lee M.S."/>
            <person name="Yu Y."/>
            <person name="Do Choi Y."/>
            <person name="Park B.S."/>
            <person name="van Deynze A."/>
            <person name="Ashrafi H."/>
            <person name="Hill T."/>
            <person name="Kim W.T."/>
            <person name="Pai H.S."/>
            <person name="Ahn H.K."/>
            <person name="Yeam I."/>
            <person name="Giovannoni J.J."/>
            <person name="Rose J.K."/>
            <person name="Sorensen I."/>
            <person name="Lee S.J."/>
            <person name="Kim R.W."/>
            <person name="Choi I.Y."/>
            <person name="Choi B.S."/>
            <person name="Lim J.S."/>
            <person name="Lee Y.H."/>
            <person name="Choi D."/>
        </authorList>
    </citation>
    <scope>NUCLEOTIDE SEQUENCE [LARGE SCALE GENOMIC DNA]</scope>
    <source>
        <strain evidence="2">cv. CM334</strain>
    </source>
</reference>
<dbReference type="Proteomes" id="UP000222542">
    <property type="component" value="Unassembled WGS sequence"/>
</dbReference>
<keyword evidence="2" id="KW-1185">Reference proteome</keyword>
<evidence type="ECO:0000313" key="1">
    <source>
        <dbReference type="EMBL" id="PHT63320.1"/>
    </source>
</evidence>
<dbReference type="OMA" id="VENSEMG"/>
<dbReference type="STRING" id="4072.A0A2G2Y0R6"/>
<comment type="caution">
    <text evidence="1">The sequence shown here is derived from an EMBL/GenBank/DDBJ whole genome shotgun (WGS) entry which is preliminary data.</text>
</comment>
<protein>
    <submittedName>
        <fullName evidence="1">Uncharacterized protein</fullName>
    </submittedName>
</protein>
<accession>A0A2G2Y0R6</accession>
<dbReference type="PANTHER" id="PTHR21567">
    <property type="entry name" value="CLASP"/>
    <property type="match status" value="1"/>
</dbReference>
<gene>
    <name evidence="1" type="ORF">T459_32830</name>
</gene>
<dbReference type="InterPro" id="IPR016024">
    <property type="entry name" value="ARM-type_fold"/>
</dbReference>
<reference evidence="1 2" key="2">
    <citation type="journal article" date="2017" name="Genome Biol.">
        <title>New reference genome sequences of hot pepper reveal the massive evolution of plant disease-resistance genes by retroduplication.</title>
        <authorList>
            <person name="Kim S."/>
            <person name="Park J."/>
            <person name="Yeom S.I."/>
            <person name="Kim Y.M."/>
            <person name="Seo E."/>
            <person name="Kim K.T."/>
            <person name="Kim M.S."/>
            <person name="Lee J.M."/>
            <person name="Cheong K."/>
            <person name="Shin H.S."/>
            <person name="Kim S.B."/>
            <person name="Han K."/>
            <person name="Lee J."/>
            <person name="Park M."/>
            <person name="Lee H.A."/>
            <person name="Lee H.Y."/>
            <person name="Lee Y."/>
            <person name="Oh S."/>
            <person name="Lee J.H."/>
            <person name="Choi E."/>
            <person name="Choi E."/>
            <person name="Lee S.E."/>
            <person name="Jeon J."/>
            <person name="Kim H."/>
            <person name="Choi G."/>
            <person name="Song H."/>
            <person name="Lee J."/>
            <person name="Lee S.C."/>
            <person name="Kwon J.K."/>
            <person name="Lee H.Y."/>
            <person name="Koo N."/>
            <person name="Hong Y."/>
            <person name="Kim R.W."/>
            <person name="Kang W.H."/>
            <person name="Huh J.H."/>
            <person name="Kang B.C."/>
            <person name="Yang T.J."/>
            <person name="Lee Y.H."/>
            <person name="Bennetzen J.L."/>
            <person name="Choi D."/>
        </authorList>
    </citation>
    <scope>NUCLEOTIDE SEQUENCE [LARGE SCALE GENOMIC DNA]</scope>
    <source>
        <strain evidence="2">cv. CM334</strain>
    </source>
</reference>
<dbReference type="EMBL" id="AYRZ02000036">
    <property type="protein sequence ID" value="PHT63320.1"/>
    <property type="molecule type" value="Genomic_DNA"/>
</dbReference>
<dbReference type="Gramene" id="PHT63320">
    <property type="protein sequence ID" value="PHT63320"/>
    <property type="gene ID" value="T459_32830"/>
</dbReference>
<dbReference type="SUPFAM" id="SSF48371">
    <property type="entry name" value="ARM repeat"/>
    <property type="match status" value="1"/>
</dbReference>
<dbReference type="AlphaFoldDB" id="A0A2G2Y0R6"/>
<sequence>MLTSCIMTKEAPRGLKTLSEAGNRTDFSRNGNTFRKQVNLGNSEVEYIESENLKDVEDVGLSMKTLLTGLESKDWVLVCEALNDVRRLSMFHREACLICCEGNVISLIVKSLKNPRSVVCKTAIMTSGDIFKAYRDSIVDSTDPLQHMGLSLTDLQDLQGVDGIKAYGIDKLIQLAASQLSDQLPESREAAHALLLELQNVYEKTLDMTPTEASEDPQTNSWEHFCNSKLSPSSAQVVLRVTNVAR</sequence>
<proteinExistence type="predicted"/>